<dbReference type="PROSITE" id="PS51747">
    <property type="entry name" value="CYT_DCMP_DEAMINASES_2"/>
    <property type="match status" value="1"/>
</dbReference>
<comment type="catalytic activity">
    <reaction evidence="13 14">
        <text>2,5-diamino-6-hydroxy-4-(5-phosphoribosylamino)-pyrimidine + H2O + H(+) = 5-amino-6-(5-phospho-D-ribosylamino)uracil + NH4(+)</text>
        <dbReference type="Rhea" id="RHEA:21868"/>
        <dbReference type="ChEBI" id="CHEBI:15377"/>
        <dbReference type="ChEBI" id="CHEBI:15378"/>
        <dbReference type="ChEBI" id="CHEBI:28938"/>
        <dbReference type="ChEBI" id="CHEBI:58453"/>
        <dbReference type="ChEBI" id="CHEBI:58614"/>
        <dbReference type="EC" id="3.5.4.26"/>
    </reaction>
</comment>
<keyword evidence="17" id="KW-1185">Reference proteome</keyword>
<comment type="pathway">
    <text evidence="2 14">Cofactor biosynthesis; riboflavin biosynthesis; 5-amino-6-(D-ribitylamino)uracil from GTP: step 2/4.</text>
</comment>
<evidence type="ECO:0000313" key="16">
    <source>
        <dbReference type="EMBL" id="EGL39772.1"/>
    </source>
</evidence>
<evidence type="ECO:0000256" key="1">
    <source>
        <dbReference type="ARBA" id="ARBA00002151"/>
    </source>
</evidence>
<dbReference type="NCBIfam" id="TIGR00227">
    <property type="entry name" value="ribD_Cterm"/>
    <property type="match status" value="1"/>
</dbReference>
<dbReference type="PANTHER" id="PTHR38011:SF7">
    <property type="entry name" value="2,5-DIAMINO-6-RIBOSYLAMINO-4(3H)-PYRIMIDINONE 5'-PHOSPHATE REDUCTASE"/>
    <property type="match status" value="1"/>
</dbReference>
<dbReference type="Proteomes" id="UP000004018">
    <property type="component" value="Unassembled WGS sequence"/>
</dbReference>
<dbReference type="PIRSF" id="PIRSF006769">
    <property type="entry name" value="RibD"/>
    <property type="match status" value="1"/>
</dbReference>
<comment type="caution">
    <text evidence="16">The sequence shown here is derived from an EMBL/GenBank/DDBJ whole genome shotgun (WGS) entry which is preliminary data.</text>
</comment>
<proteinExistence type="inferred from homology"/>
<keyword evidence="10 14" id="KW-0560">Oxidoreductase</keyword>
<evidence type="ECO:0000256" key="14">
    <source>
        <dbReference type="PIRNR" id="PIRNR006769"/>
    </source>
</evidence>
<reference evidence="16 17" key="1">
    <citation type="submission" date="2011-04" db="EMBL/GenBank/DDBJ databases">
        <authorList>
            <person name="Harkins D.M."/>
            <person name="Madupu R."/>
            <person name="Durkin A.S."/>
            <person name="Torralba M."/>
            <person name="Methe B."/>
            <person name="Sutton G.G."/>
            <person name="Nelson K.E."/>
        </authorList>
    </citation>
    <scope>NUCLEOTIDE SEQUENCE [LARGE SCALE GENOMIC DNA]</scope>
    <source>
        <strain evidence="16 17">UPII 199-6</strain>
    </source>
</reference>
<dbReference type="SUPFAM" id="SSF53927">
    <property type="entry name" value="Cytidine deaminase-like"/>
    <property type="match status" value="1"/>
</dbReference>
<dbReference type="Pfam" id="PF01872">
    <property type="entry name" value="RibD_C"/>
    <property type="match status" value="1"/>
</dbReference>
<dbReference type="EC" id="3.5.4.26" evidence="14"/>
<dbReference type="GO" id="GO:0008703">
    <property type="term" value="F:5-amino-6-(5-phosphoribosylamino)uracil reductase activity"/>
    <property type="evidence" value="ECO:0007669"/>
    <property type="project" value="UniProtKB-EC"/>
</dbReference>
<evidence type="ECO:0000256" key="9">
    <source>
        <dbReference type="ARBA" id="ARBA00022857"/>
    </source>
</evidence>
<keyword evidence="7 14" id="KW-0479">Metal-binding</keyword>
<dbReference type="CDD" id="cd01284">
    <property type="entry name" value="Riboflavin_deaminase-reductase"/>
    <property type="match status" value="1"/>
</dbReference>
<keyword evidence="11" id="KW-0511">Multifunctional enzyme</keyword>
<comment type="cofactor">
    <cofactor evidence="14">
        <name>Zn(2+)</name>
        <dbReference type="ChEBI" id="CHEBI:29105"/>
    </cofactor>
    <text evidence="14">Binds 1 zinc ion.</text>
</comment>
<dbReference type="InterPro" id="IPR004794">
    <property type="entry name" value="Eubact_RibD"/>
</dbReference>
<comment type="catalytic activity">
    <reaction evidence="12 14">
        <text>5-amino-6-(5-phospho-D-ribitylamino)uracil + NADP(+) = 5-amino-6-(5-phospho-D-ribosylamino)uracil + NADPH + H(+)</text>
        <dbReference type="Rhea" id="RHEA:17845"/>
        <dbReference type="ChEBI" id="CHEBI:15378"/>
        <dbReference type="ChEBI" id="CHEBI:57783"/>
        <dbReference type="ChEBI" id="CHEBI:58349"/>
        <dbReference type="ChEBI" id="CHEBI:58421"/>
        <dbReference type="ChEBI" id="CHEBI:58453"/>
        <dbReference type="EC" id="1.1.1.193"/>
    </reaction>
</comment>
<dbReference type="Gene3D" id="3.40.140.10">
    <property type="entry name" value="Cytidine Deaminase, domain 2"/>
    <property type="match status" value="1"/>
</dbReference>
<comment type="similarity">
    <text evidence="5 14">In the C-terminal section; belongs to the HTP reductase family.</text>
</comment>
<dbReference type="InterPro" id="IPR024072">
    <property type="entry name" value="DHFR-like_dom_sf"/>
</dbReference>
<keyword evidence="6 14" id="KW-0686">Riboflavin biosynthesis</keyword>
<dbReference type="Pfam" id="PF00383">
    <property type="entry name" value="dCMP_cyt_deam_1"/>
    <property type="match status" value="1"/>
</dbReference>
<accession>A0ABN0D278</accession>
<evidence type="ECO:0000256" key="5">
    <source>
        <dbReference type="ARBA" id="ARBA00007417"/>
    </source>
</evidence>
<evidence type="ECO:0000256" key="13">
    <source>
        <dbReference type="ARBA" id="ARBA00049886"/>
    </source>
</evidence>
<dbReference type="SUPFAM" id="SSF53597">
    <property type="entry name" value="Dihydrofolate reductase-like"/>
    <property type="match status" value="1"/>
</dbReference>
<dbReference type="InterPro" id="IPR011549">
    <property type="entry name" value="RibD_C"/>
</dbReference>
<dbReference type="InterPro" id="IPR002125">
    <property type="entry name" value="CMP_dCMP_dom"/>
</dbReference>
<organism evidence="16 17">
    <name type="scientific">Megasphaera lornae</name>
    <dbReference type="NCBI Taxonomy" id="1000568"/>
    <lineage>
        <taxon>Bacteria</taxon>
        <taxon>Bacillati</taxon>
        <taxon>Bacillota</taxon>
        <taxon>Negativicutes</taxon>
        <taxon>Veillonellales</taxon>
        <taxon>Veillonellaceae</taxon>
        <taxon>Megasphaera</taxon>
    </lineage>
</organism>
<keyword evidence="9 14" id="KW-0521">NADP</keyword>
<evidence type="ECO:0000256" key="7">
    <source>
        <dbReference type="ARBA" id="ARBA00022723"/>
    </source>
</evidence>
<sequence length="378" mass="40531">MEAAEYMKKALALAKIALGYTSPNPVVGCVIVKDGEIVGTGYHHQAGAPHAEVLALQEAGDRATGATVYVTLEPCAHYGRTPPCARTLVQHKIKKVVIAMLDPNPLVAGKGAAILRQAGIVVEVGLLSAEAVKLNEVFIKNMLSNIPFIAIKLAQSLDGCIATRTGHSQWITNAWSRQYGQYLRSIYDGILVGINTILEDNPLLTCRVRREGQVVPHQPIRIVLDTYGRTPLSSQVVNDKTARTIIMTTAQCPQEKKEALLAAGVTVLTAPTANTGCVDLHAALQLLRQEGIGSILVEGGSTIHGSFFDAKLVDKIYAFLGNSIIGGTCALCSVAGEGVDGLEECVPLHYDSIEIHDDNILIQAYNVAREGAYVHWNH</sequence>
<evidence type="ECO:0000256" key="8">
    <source>
        <dbReference type="ARBA" id="ARBA00022833"/>
    </source>
</evidence>
<evidence type="ECO:0000256" key="4">
    <source>
        <dbReference type="ARBA" id="ARBA00005259"/>
    </source>
</evidence>
<evidence type="ECO:0000256" key="11">
    <source>
        <dbReference type="ARBA" id="ARBA00023268"/>
    </source>
</evidence>
<comment type="pathway">
    <text evidence="3 14">Cofactor biosynthesis; riboflavin biosynthesis; 5-amino-6-(D-ribitylamino)uracil from GTP: step 3/4.</text>
</comment>
<dbReference type="EC" id="1.1.1.193" evidence="14"/>
<dbReference type="Gene3D" id="3.40.430.10">
    <property type="entry name" value="Dihydrofolate Reductase, subunit A"/>
    <property type="match status" value="1"/>
</dbReference>
<protein>
    <recommendedName>
        <fullName evidence="14">Riboflavin biosynthesis protein RibD</fullName>
    </recommendedName>
    <domain>
        <recommendedName>
            <fullName evidence="14">Diaminohydroxyphosphoribosylaminopyrimidine deaminase</fullName>
            <shortName evidence="14">DRAP deaminase</shortName>
            <ecNumber evidence="14">3.5.4.26</ecNumber>
        </recommendedName>
        <alternativeName>
            <fullName evidence="14">Riboflavin-specific deaminase</fullName>
        </alternativeName>
    </domain>
    <domain>
        <recommendedName>
            <fullName evidence="14">5-amino-6-(5-phosphoribosylamino)uracil reductase</fullName>
            <ecNumber evidence="14">1.1.1.193</ecNumber>
        </recommendedName>
        <alternativeName>
            <fullName evidence="14">HTP reductase</fullName>
        </alternativeName>
    </domain>
</protein>
<evidence type="ECO:0000256" key="10">
    <source>
        <dbReference type="ARBA" id="ARBA00023002"/>
    </source>
</evidence>
<gene>
    <name evidence="16" type="primary">ribD</name>
    <name evidence="16" type="ORF">HMPREF1039_1011</name>
</gene>
<keyword evidence="14 16" id="KW-0378">Hydrolase</keyword>
<dbReference type="RefSeq" id="WP_007391377.1">
    <property type="nucleotide sequence ID" value="NZ_AFIJ01000033.1"/>
</dbReference>
<dbReference type="EMBL" id="AFIJ01000033">
    <property type="protein sequence ID" value="EGL39772.1"/>
    <property type="molecule type" value="Genomic_DNA"/>
</dbReference>
<evidence type="ECO:0000313" key="17">
    <source>
        <dbReference type="Proteomes" id="UP000004018"/>
    </source>
</evidence>
<dbReference type="NCBIfam" id="TIGR00326">
    <property type="entry name" value="eubact_ribD"/>
    <property type="match status" value="1"/>
</dbReference>
<dbReference type="InterPro" id="IPR002734">
    <property type="entry name" value="RibDG_C"/>
</dbReference>
<dbReference type="InterPro" id="IPR016192">
    <property type="entry name" value="APOBEC/CMP_deaminase_Zn-bd"/>
</dbReference>
<keyword evidence="8 14" id="KW-0862">Zinc</keyword>
<evidence type="ECO:0000256" key="12">
    <source>
        <dbReference type="ARBA" id="ARBA00049861"/>
    </source>
</evidence>
<evidence type="ECO:0000256" key="3">
    <source>
        <dbReference type="ARBA" id="ARBA00004910"/>
    </source>
</evidence>
<comment type="function">
    <text evidence="1 14">Converts 2,5-diamino-6-(ribosylamino)-4(3h)-pyrimidinone 5'-phosphate into 5-amino-6-(ribosylamino)-2,4(1h,3h)-pyrimidinedione 5'-phosphate.</text>
</comment>
<evidence type="ECO:0000256" key="2">
    <source>
        <dbReference type="ARBA" id="ARBA00004882"/>
    </source>
</evidence>
<dbReference type="GO" id="GO:0008835">
    <property type="term" value="F:diaminohydroxyphosphoribosylaminopyrimidine deaminase activity"/>
    <property type="evidence" value="ECO:0007669"/>
    <property type="project" value="UniProtKB-EC"/>
</dbReference>
<name>A0ABN0D278_9FIRM</name>
<evidence type="ECO:0000256" key="6">
    <source>
        <dbReference type="ARBA" id="ARBA00022619"/>
    </source>
</evidence>
<dbReference type="PANTHER" id="PTHR38011">
    <property type="entry name" value="DIHYDROFOLATE REDUCTASE FAMILY PROTEIN (AFU_ORTHOLOGUE AFUA_8G06820)"/>
    <property type="match status" value="1"/>
</dbReference>
<evidence type="ECO:0000259" key="15">
    <source>
        <dbReference type="PROSITE" id="PS51747"/>
    </source>
</evidence>
<dbReference type="InterPro" id="IPR016193">
    <property type="entry name" value="Cytidine_deaminase-like"/>
</dbReference>
<feature type="domain" description="CMP/dCMP-type deaminase" evidence="15">
    <location>
        <begin position="1"/>
        <end position="123"/>
    </location>
</feature>
<dbReference type="InterPro" id="IPR050765">
    <property type="entry name" value="Riboflavin_Biosynth_HTPR"/>
</dbReference>
<comment type="similarity">
    <text evidence="4 14">In the N-terminal section; belongs to the cytidine and deoxycytidylate deaminase family.</text>
</comment>
<dbReference type="PROSITE" id="PS00903">
    <property type="entry name" value="CYT_DCMP_DEAMINASES_1"/>
    <property type="match status" value="1"/>
</dbReference>